<gene>
    <name evidence="2" type="ORF">CYCCA115_LOCUS6072</name>
</gene>
<name>A0AAD2CVT7_9STRA</name>
<dbReference type="Proteomes" id="UP001295423">
    <property type="component" value="Unassembled WGS sequence"/>
</dbReference>
<evidence type="ECO:0000313" key="3">
    <source>
        <dbReference type="Proteomes" id="UP001295423"/>
    </source>
</evidence>
<comment type="caution">
    <text evidence="2">The sequence shown here is derived from an EMBL/GenBank/DDBJ whole genome shotgun (WGS) entry which is preliminary data.</text>
</comment>
<feature type="region of interest" description="Disordered" evidence="1">
    <location>
        <begin position="1"/>
        <end position="74"/>
    </location>
</feature>
<evidence type="ECO:0000256" key="1">
    <source>
        <dbReference type="SAM" id="MobiDB-lite"/>
    </source>
</evidence>
<proteinExistence type="predicted"/>
<feature type="region of interest" description="Disordered" evidence="1">
    <location>
        <begin position="527"/>
        <end position="573"/>
    </location>
</feature>
<feature type="compositionally biased region" description="Low complexity" evidence="1">
    <location>
        <begin position="43"/>
        <end position="60"/>
    </location>
</feature>
<dbReference type="EMBL" id="CAKOGP040000702">
    <property type="protein sequence ID" value="CAJ1938308.1"/>
    <property type="molecule type" value="Genomic_DNA"/>
</dbReference>
<feature type="region of interest" description="Disordered" evidence="1">
    <location>
        <begin position="213"/>
        <end position="241"/>
    </location>
</feature>
<feature type="compositionally biased region" description="Basic residues" evidence="1">
    <location>
        <begin position="554"/>
        <end position="573"/>
    </location>
</feature>
<reference evidence="2" key="1">
    <citation type="submission" date="2023-08" db="EMBL/GenBank/DDBJ databases">
        <authorList>
            <person name="Audoor S."/>
            <person name="Bilcke G."/>
        </authorList>
    </citation>
    <scope>NUCLEOTIDE SEQUENCE</scope>
</reference>
<accession>A0AAD2CVT7</accession>
<protein>
    <submittedName>
        <fullName evidence="2">Uncharacterized protein</fullName>
    </submittedName>
</protein>
<organism evidence="2 3">
    <name type="scientific">Cylindrotheca closterium</name>
    <dbReference type="NCBI Taxonomy" id="2856"/>
    <lineage>
        <taxon>Eukaryota</taxon>
        <taxon>Sar</taxon>
        <taxon>Stramenopiles</taxon>
        <taxon>Ochrophyta</taxon>
        <taxon>Bacillariophyta</taxon>
        <taxon>Bacillariophyceae</taxon>
        <taxon>Bacillariophycidae</taxon>
        <taxon>Bacillariales</taxon>
        <taxon>Bacillariaceae</taxon>
        <taxon>Cylindrotheca</taxon>
    </lineage>
</organism>
<keyword evidence="3" id="KW-1185">Reference proteome</keyword>
<evidence type="ECO:0000313" key="2">
    <source>
        <dbReference type="EMBL" id="CAJ1938308.1"/>
    </source>
</evidence>
<dbReference type="AlphaFoldDB" id="A0AAD2CVT7"/>
<sequence length="573" mass="65099">MEHSLEYYRQAAADSSDDSDCDLLKLDPVFQSRKKPKQHETDSPSSIVSLSQSSLESNSSAPRQQAISRKPALSEEQIEAKAQELIKGLKYPGLGDTNRADQLGWHKAPKQKRAKENTWYPCRLCKPDERIGLMQDSSRDKIMVRYLGYQSDTAHWHAFLKEKEYIPLTLENKESGMDTYIRHLKKHFKDDEVGFRAEILAVREMWRTVQEREETSISKAKSTTKKATKTQSKPSTPRQATLNRKLSHYCESSDEGNSDNDLDLYGLDKRAASKRIPLKAGDVIEYYDPIGVAGKSQWLKSAIILGVVAKAKKFPLNLDSGDLLDRQSRIKRVKRLYKGKLKACQDATFKDVNDYGLRTSGTTEMIGINTKIQKAKQIRKDFAAGVDNFWKAGSIESNEDDKATSNSNATVSTQIRLPGLLQHIQNEMATNPQYDPPIRPEQLDVVMRVRECLQQKIDVANDSSATIKSIIPFLATRLQLELESLDKFLNSIEDMNLSDAEKMEVIKALQSWLEDPSLDISHETLRTDSRAPPSLAKEAESRRMNCPLATRNQNTHKKESRRMSPRIPKSQRW</sequence>